<keyword evidence="2" id="KW-1185">Reference proteome</keyword>
<reference evidence="1 2" key="1">
    <citation type="submission" date="2020-04" db="EMBL/GenBank/DDBJ databases">
        <authorList>
            <consortium name="Genoscope - CEA"/>
            <person name="William W."/>
        </authorList>
    </citation>
    <scope>NUCLEOTIDE SEQUENCE [LARGE SCALE GENOMIC DNA]</scope>
    <source>
        <strain evidence="1 2">SG7</strain>
    </source>
</reference>
<accession>A0A8D6PZK1</accession>
<dbReference type="KEGG" id="mesg:MLAUSG7_1621"/>
<sequence length="62" mass="7186">MIEKYCPFIKDICKKDRCVMWIGGECRLILLIDLLISSKINELYAYENGTIDIDVEENQDAS</sequence>
<dbReference type="AlphaFoldDB" id="A0A8D6PZK1"/>
<dbReference type="EMBL" id="LR792632">
    <property type="protein sequence ID" value="CAB3290186.1"/>
    <property type="molecule type" value="Genomic_DNA"/>
</dbReference>
<organism evidence="1 2">
    <name type="scientific">Methanocaldococcus lauensis</name>
    <dbReference type="NCBI Taxonomy" id="2546128"/>
    <lineage>
        <taxon>Archaea</taxon>
        <taxon>Methanobacteriati</taxon>
        <taxon>Methanobacteriota</taxon>
        <taxon>Methanomada group</taxon>
        <taxon>Methanococci</taxon>
        <taxon>Methanococcales</taxon>
        <taxon>Methanocaldococcaceae</taxon>
        <taxon>Methanocaldococcus</taxon>
    </lineage>
</organism>
<dbReference type="Proteomes" id="UP000679213">
    <property type="component" value="Chromosome I"/>
</dbReference>
<proteinExistence type="predicted"/>
<evidence type="ECO:0000313" key="1">
    <source>
        <dbReference type="EMBL" id="CAB3290186.1"/>
    </source>
</evidence>
<gene>
    <name evidence="1" type="ORF">MLAUSG7_1621</name>
</gene>
<protein>
    <submittedName>
        <fullName evidence="1">Uncharacterized protein</fullName>
    </submittedName>
</protein>
<evidence type="ECO:0000313" key="2">
    <source>
        <dbReference type="Proteomes" id="UP000679213"/>
    </source>
</evidence>
<name>A0A8D6PZK1_9EURY</name>